<dbReference type="EMBL" id="JAHLFE010000136">
    <property type="protein sequence ID" value="MBU3844555.1"/>
    <property type="molecule type" value="Genomic_DNA"/>
</dbReference>
<proteinExistence type="predicted"/>
<organism evidence="3 4">
    <name type="scientific">Candidatus Anaerobiospirillum pullicola</name>
    <dbReference type="NCBI Taxonomy" id="2838451"/>
    <lineage>
        <taxon>Bacteria</taxon>
        <taxon>Pseudomonadati</taxon>
        <taxon>Pseudomonadota</taxon>
        <taxon>Gammaproteobacteria</taxon>
        <taxon>Aeromonadales</taxon>
        <taxon>Succinivibrionaceae</taxon>
        <taxon>Anaerobiospirillum</taxon>
    </lineage>
</organism>
<evidence type="ECO:0000256" key="2">
    <source>
        <dbReference type="SAM" id="SignalP"/>
    </source>
</evidence>
<evidence type="ECO:0000256" key="1">
    <source>
        <dbReference type="SAM" id="MobiDB-lite"/>
    </source>
</evidence>
<keyword evidence="2" id="KW-0732">Signal</keyword>
<dbReference type="Proteomes" id="UP000733611">
    <property type="component" value="Unassembled WGS sequence"/>
</dbReference>
<feature type="region of interest" description="Disordered" evidence="1">
    <location>
        <begin position="60"/>
        <end position="104"/>
    </location>
</feature>
<reference evidence="3" key="2">
    <citation type="submission" date="2021-04" db="EMBL/GenBank/DDBJ databases">
        <authorList>
            <person name="Gilroy R."/>
        </authorList>
    </citation>
    <scope>NUCLEOTIDE SEQUENCE</scope>
    <source>
        <strain evidence="3">378</strain>
    </source>
</reference>
<gene>
    <name evidence="3" type="ORF">H9847_06780</name>
</gene>
<evidence type="ECO:0000313" key="4">
    <source>
        <dbReference type="Proteomes" id="UP000733611"/>
    </source>
</evidence>
<sequence length="104" mass="11111">MMGKMLLLSTVVLSAVLALPAQSSEWYSHESSMLPIMAAAASSAPLQGAQDAVFLATKKTSGWGPNATREALPTNNARQLPQPPRQGRPMPANRSPALDRRNTQ</sequence>
<protein>
    <submittedName>
        <fullName evidence="3">Uncharacterized protein</fullName>
    </submittedName>
</protein>
<accession>A0A948WY75</accession>
<evidence type="ECO:0000313" key="3">
    <source>
        <dbReference type="EMBL" id="MBU3844555.1"/>
    </source>
</evidence>
<feature type="chain" id="PRO_5037950307" evidence="2">
    <location>
        <begin position="24"/>
        <end position="104"/>
    </location>
</feature>
<name>A0A948WY75_9GAMM</name>
<feature type="signal peptide" evidence="2">
    <location>
        <begin position="1"/>
        <end position="23"/>
    </location>
</feature>
<reference evidence="3" key="1">
    <citation type="journal article" date="2021" name="PeerJ">
        <title>Extensive microbial diversity within the chicken gut microbiome revealed by metagenomics and culture.</title>
        <authorList>
            <person name="Gilroy R."/>
            <person name="Ravi A."/>
            <person name="Getino M."/>
            <person name="Pursley I."/>
            <person name="Horton D.L."/>
            <person name="Alikhan N.F."/>
            <person name="Baker D."/>
            <person name="Gharbi K."/>
            <person name="Hall N."/>
            <person name="Watson M."/>
            <person name="Adriaenssens E.M."/>
            <person name="Foster-Nyarko E."/>
            <person name="Jarju S."/>
            <person name="Secka A."/>
            <person name="Antonio M."/>
            <person name="Oren A."/>
            <person name="Chaudhuri R.R."/>
            <person name="La Ragione R."/>
            <person name="Hildebrand F."/>
            <person name="Pallen M.J."/>
        </authorList>
    </citation>
    <scope>NUCLEOTIDE SEQUENCE</scope>
    <source>
        <strain evidence="3">378</strain>
    </source>
</reference>
<comment type="caution">
    <text evidence="3">The sequence shown here is derived from an EMBL/GenBank/DDBJ whole genome shotgun (WGS) entry which is preliminary data.</text>
</comment>
<dbReference type="AlphaFoldDB" id="A0A948WY75"/>